<comment type="caution">
    <text evidence="11">The sequence shown here is derived from an EMBL/GenBank/DDBJ whole genome shotgun (WGS) entry which is preliminary data.</text>
</comment>
<dbReference type="Pfam" id="PF17652">
    <property type="entry name" value="Glyco_hydro81C"/>
    <property type="match status" value="4"/>
</dbReference>
<evidence type="ECO:0000256" key="8">
    <source>
        <dbReference type="ARBA" id="ARBA00023326"/>
    </source>
</evidence>
<evidence type="ECO:0000259" key="9">
    <source>
        <dbReference type="Pfam" id="PF03639"/>
    </source>
</evidence>
<feature type="domain" description="Glycosyl hydrolase family 81 N-terminal" evidence="9">
    <location>
        <begin position="32"/>
        <end position="316"/>
    </location>
</feature>
<dbReference type="GO" id="GO:0071555">
    <property type="term" value="P:cell wall organization"/>
    <property type="evidence" value="ECO:0007669"/>
    <property type="project" value="UniProtKB-KW"/>
</dbReference>
<dbReference type="InterPro" id="IPR040720">
    <property type="entry name" value="GH81_C"/>
</dbReference>
<dbReference type="PANTHER" id="PTHR31983">
    <property type="entry name" value="ENDO-1,3(4)-BETA-GLUCANASE 1"/>
    <property type="match status" value="1"/>
</dbReference>
<evidence type="ECO:0000256" key="3">
    <source>
        <dbReference type="ARBA" id="ARBA00012780"/>
    </source>
</evidence>
<comment type="catalytic activity">
    <reaction evidence="1">
        <text>Hydrolysis of (1-&gt;3)-beta-D-glucosidic linkages in (1-&gt;3)-beta-D-glucans.</text>
        <dbReference type="EC" id="3.2.1.39"/>
    </reaction>
</comment>
<reference evidence="11 12" key="1">
    <citation type="submission" date="2019-01" db="EMBL/GenBank/DDBJ databases">
        <title>Sequencing of cultivated peanut Arachis hypogaea provides insights into genome evolution and oil improvement.</title>
        <authorList>
            <person name="Chen X."/>
        </authorList>
    </citation>
    <scope>NUCLEOTIDE SEQUENCE [LARGE SCALE GENOMIC DNA]</scope>
    <source>
        <strain evidence="12">cv. Fuhuasheng</strain>
        <tissue evidence="11">Leaves</tissue>
    </source>
</reference>
<sequence length="2202" mass="247777">MALTGEKDDPFLFPSMDYQGDPPKFFSPDLLSSPLPTHSFFQNFVEEDGHNSVYIHPYLIKSSASSVSLCYPSRRVHSGSIEQVFKADLTISSSTQQTQQGSQSHHHVISSFSDLSVTLDIPSSDLTFFLVRGCPYVTFSVSHQTPLFSITTVHKFSFFPSNSSLTKYALKLDNGQAWLLYASLPIKVSNSYETMISFSKKYTSHDHGVSLVVRIALLPNSSSELEDVLDRYSTCYPVSGDALFTKPYCVEYKWEKRGFDNGDLLMLAHPLHLQLLSKDEGNVTILENFRYRSIDGDLVGIVGDSWLLKADHVPVTWYSTRGVKEESFDEIKSALSKDVAGLCSSEITTISDYYYGKFIARAARLALIAEEIGFLEVVPSVKKFLHETIQPWLDGTFDGNGFLYDAKWGRISIEAYSAGYFLYGIAVLAKIDPAWGMKYKPKAYSLMANFMNLARGSNSKYTRLRCFDLYKLHSWTLYEDLCYWESGWQQDSNSEAVNIYYSAALMGLAYGDIHLASIGSTLASLEIHAAKMWWHVKEGDNLYEDDFAKENKLVGYLSANYRLDLMRYYQCERECKIGFHVLPLLPITEFLFSDVDFVKELVKWSPSIYRVGDGWMGFVYALEGIYNNQVALEKIRSLKRFDAGNTLSNLLWWIHSRRDYRKMGSCHEKQCCFCHCCPNILSDLSVTLEFPSSNLTFFLVRGIPCVTVSLSQNASLSITSIHKISSFSSNASPNKYTLQLENGQKWLIYTYSPTIFSFSFDMKLTFSNISSDEAPVMVRIGVMPDSSSEKEAVLDRSIDGGLVGVVGDSWMLEAEHVPVSWHSTRGVNQDSYDEIKQALCRDVGALCSSKIANTSSACYGKSIARAARLAGIAEEVGFLDLISLVKKFFKETIQPCSCEDRSELGNKYRSEAYSVMEDFMNLGGKDSKSKYTRLSGEAVNAIYSAALMGLAYNDANLVAIGSTLAALEIHAAQMWCHLKMDDRKCSDEFTMENRFAPWEEHRLAAHVLPLLPITEFLFSNVGFVKEVVEWTMPCLNRDGVGEILKGLVYAREGIYDNEAALKKVGELPSFDSPRSTLSDLLWWLHSRRGQEDHHQDSCNENNMQIMANTTHLDDDEQPFLFPLTNSKVLPDPSKFFSKNLFSSALPTNSFFQNFVLNDGNNKEYIHPYLIKPSDSSLSICYPSLSVSSHSMHQVFTPDITISSSTSSLSRHVISSCSDLSVTIDFPSSNLTFFLVRGSPYVTVSLSQHESLSITSIHSVSSFSSNGSPIKYSLKLGNGQNWLIYTSSLIKFSFSHDLKLTFSNNSSDGAPVMLRIAVMPDSSSKTEVVLDKYSSCYPLSGDVLFNKPYCVEYKWQKKGFGNLLMLAHPLHLQLLSKYEGNVNVLEHFKYRSIDGDLVGVVGDSWLLETDPVPVNWHSNRGVKEESYDEIKAALSKDVEDLDSSAITTTSSYFYGKLIARAARLALIAEEVDFLDVIPVVKKFLSETIGPWLDGTFNGNGFLYDEKWGGIVTKQGSTDPGADFGFGVYNDHHYHLGYFLYGIAVLAKIDPKWGKKYKPQAYSIMSDFMNLGGGKAEHYHSTLNHYHYTRLRCFDLYKLHSWAGGLAEFADGRNQGSTSEAINAYYSAALLGLAYNDTELVILGSTLAALEIHAAKMWWHVNGEGDSNMYEKDFVKENKLIGVLWSNKRDSGLWFAPPVCKECRLGFQLMPLVPVSEFLFSYKSFVKKLVEWTMPALNRHGVEEGWKGFVYALEGVYDNESALEKIRSLKHFDNGNSFSNLLWWIHSRGCRERDEPFLFPSMDYQGDPPKFFSSDLLSSPLPTHSFFQNFVEEDGHNSVYIHPYLIKSSASSVSLCYPSRRVHSGSIYQPVRGCPYVTFSVSHQTPLFSITTVHKFSFFTSNSSLTKYALKLDNGQAWLLYASLPIKVSNSYETMISFSKKYTSHDHGVSLVVRIALLPNSSSELEDVLDRYSTCYPVSGDALFTKPYCVEYKWEKRGFDNGDLLMLAHPLHLQLLSKDEGNVTILENFRYRSIDGDLVGIVGDSWLLKADHVPVTWYSTRGVKEESFDEIKSALSKDVAGLCSSEITTTSAYYYGKFIAREARLALIAEEIGFLEVVPSVKKFLHETIQPWLDGTFDGNGFLYDAKWGRISIEAYSAGYFLYGIAVLAKIDPAWGMKYKPKSLLTYGKFYEIGKRIKLQVHTS</sequence>
<keyword evidence="6" id="KW-0326">Glycosidase</keyword>
<evidence type="ECO:0000256" key="5">
    <source>
        <dbReference type="ARBA" id="ARBA00023277"/>
    </source>
</evidence>
<evidence type="ECO:0000313" key="11">
    <source>
        <dbReference type="EMBL" id="RYR60299.1"/>
    </source>
</evidence>
<feature type="domain" description="Glycosyl hydrolase family 81 N-terminal" evidence="9">
    <location>
        <begin position="1142"/>
        <end position="1415"/>
    </location>
</feature>
<evidence type="ECO:0000259" key="10">
    <source>
        <dbReference type="Pfam" id="PF17652"/>
    </source>
</evidence>
<dbReference type="GO" id="GO:0052861">
    <property type="term" value="F:endo-1,3(4)-beta-glucanase activity"/>
    <property type="evidence" value="ECO:0007669"/>
    <property type="project" value="InterPro"/>
</dbReference>
<dbReference type="Proteomes" id="UP000289738">
    <property type="component" value="Chromosome A04"/>
</dbReference>
<dbReference type="GO" id="GO:0042973">
    <property type="term" value="F:glucan endo-1,3-beta-D-glucosidase activity"/>
    <property type="evidence" value="ECO:0007669"/>
    <property type="project" value="UniProtKB-EC"/>
</dbReference>
<accession>A0A445DAV5</accession>
<evidence type="ECO:0000256" key="7">
    <source>
        <dbReference type="ARBA" id="ARBA00023316"/>
    </source>
</evidence>
<dbReference type="PROSITE" id="PS52008">
    <property type="entry name" value="GH81"/>
    <property type="match status" value="2"/>
</dbReference>
<feature type="domain" description="Glycosyl hydrolase family 81 N-terminal" evidence="9">
    <location>
        <begin position="1816"/>
        <end position="1858"/>
    </location>
</feature>
<evidence type="ECO:0000256" key="6">
    <source>
        <dbReference type="ARBA" id="ARBA00023295"/>
    </source>
</evidence>
<feature type="domain" description="Glycosyl hydrolase family 81 C-terminal" evidence="10">
    <location>
        <begin position="933"/>
        <end position="1065"/>
    </location>
</feature>
<proteinExistence type="inferred from homology"/>
<dbReference type="EC" id="3.2.1.39" evidence="3"/>
<evidence type="ECO:0000256" key="2">
    <source>
        <dbReference type="ARBA" id="ARBA00010730"/>
    </source>
</evidence>
<name>A0A445DAV5_ARAHY</name>
<keyword evidence="5" id="KW-0119">Carbohydrate metabolism</keyword>
<feature type="domain" description="Glycosyl hydrolase family 81 N-terminal" evidence="9">
    <location>
        <begin position="681"/>
        <end position="797"/>
    </location>
</feature>
<feature type="domain" description="Glycosyl hydrolase family 81 C-terminal" evidence="10">
    <location>
        <begin position="1421"/>
        <end position="1782"/>
    </location>
</feature>
<keyword evidence="7" id="KW-0961">Cell wall biogenesis/degradation</keyword>
<keyword evidence="4" id="KW-0378">Hydrolase</keyword>
<dbReference type="Gene3D" id="2.70.98.30">
    <property type="entry name" value="Golgi alpha-mannosidase II, domain 4"/>
    <property type="match status" value="5"/>
</dbReference>
<keyword evidence="8" id="KW-0624">Polysaccharide degradation</keyword>
<evidence type="ECO:0000256" key="1">
    <source>
        <dbReference type="ARBA" id="ARBA00000382"/>
    </source>
</evidence>
<gene>
    <name evidence="11" type="ORF">Ahy_A04g017376</name>
</gene>
<keyword evidence="12" id="KW-1185">Reference proteome</keyword>
<dbReference type="PANTHER" id="PTHR31983:SF0">
    <property type="entry name" value="GLUCAN ENDO-1,3-BETA-D-GLUCOSIDASE 2"/>
    <property type="match status" value="1"/>
</dbReference>
<protein>
    <recommendedName>
        <fullName evidence="3">glucan endo-1,3-beta-D-glucosidase</fullName>
        <ecNumber evidence="3">3.2.1.39</ecNumber>
    </recommendedName>
</protein>
<evidence type="ECO:0000313" key="12">
    <source>
        <dbReference type="Proteomes" id="UP000289738"/>
    </source>
</evidence>
<comment type="similarity">
    <text evidence="2">Belongs to the glycosyl hydrolase 81 family.</text>
</comment>
<feature type="domain" description="Glycosyl hydrolase family 81 N-terminal" evidence="9">
    <location>
        <begin position="1869"/>
        <end position="2054"/>
    </location>
</feature>
<organism evidence="11 12">
    <name type="scientific">Arachis hypogaea</name>
    <name type="common">Peanut</name>
    <dbReference type="NCBI Taxonomy" id="3818"/>
    <lineage>
        <taxon>Eukaryota</taxon>
        <taxon>Viridiplantae</taxon>
        <taxon>Streptophyta</taxon>
        <taxon>Embryophyta</taxon>
        <taxon>Tracheophyta</taxon>
        <taxon>Spermatophyta</taxon>
        <taxon>Magnoliopsida</taxon>
        <taxon>eudicotyledons</taxon>
        <taxon>Gunneridae</taxon>
        <taxon>Pentapetalae</taxon>
        <taxon>rosids</taxon>
        <taxon>fabids</taxon>
        <taxon>Fabales</taxon>
        <taxon>Fabaceae</taxon>
        <taxon>Papilionoideae</taxon>
        <taxon>50 kb inversion clade</taxon>
        <taxon>dalbergioids sensu lato</taxon>
        <taxon>Dalbergieae</taxon>
        <taxon>Pterocarpus clade</taxon>
        <taxon>Arachis</taxon>
    </lineage>
</organism>
<feature type="domain" description="Glycosyl hydrolase family 81 C-terminal" evidence="10">
    <location>
        <begin position="323"/>
        <end position="653"/>
    </location>
</feature>
<dbReference type="InterPro" id="IPR005200">
    <property type="entry name" value="Endo-beta-glucanase"/>
</dbReference>
<dbReference type="GO" id="GO:0000272">
    <property type="term" value="P:polysaccharide catabolic process"/>
    <property type="evidence" value="ECO:0007669"/>
    <property type="project" value="UniProtKB-KW"/>
</dbReference>
<evidence type="ECO:0000256" key="4">
    <source>
        <dbReference type="ARBA" id="ARBA00022801"/>
    </source>
</evidence>
<dbReference type="Pfam" id="PF03639">
    <property type="entry name" value="Glyco_hydro_81"/>
    <property type="match status" value="5"/>
</dbReference>
<dbReference type="EMBL" id="SDMP01000004">
    <property type="protein sequence ID" value="RYR60299.1"/>
    <property type="molecule type" value="Genomic_DNA"/>
</dbReference>
<dbReference type="InterPro" id="IPR040451">
    <property type="entry name" value="GH81_N"/>
</dbReference>
<feature type="domain" description="Glycosyl hydrolase family 81 C-terminal" evidence="10">
    <location>
        <begin position="2061"/>
        <end position="2178"/>
    </location>
</feature>